<protein>
    <recommendedName>
        <fullName evidence="2">RNase H type-1 domain-containing protein</fullName>
    </recommendedName>
</protein>
<dbReference type="InterPro" id="IPR002156">
    <property type="entry name" value="RNaseH_domain"/>
</dbReference>
<proteinExistence type="predicted"/>
<sequence>MTIFGLMLAVLLIKDVGCKRKNFVRGIFTTDGEWVNLLEDIQKEAVSFYSDLFSSNDKLWMDEVVSSVQPVITEDVNANLIAPFTPDEVYKAFKQIHPLKATGVDGLPVVFFHSIWPLLGAEVTTLCLDLLAGRISMASVNQTVLVLLLKVDDSTRFQKFCPIALCRVICKIVSKSLKYDMEKAYDCIEWPFLGAMLERLGFHQSWVDLVMNCVTSVSYCIRISGKQSESFKPTRGLRQGPPSAHLLFADDCILFFRPSMDELLHVQKASESYSQASGQLINYHKSSLFCGSQTPVAFRIATCQTLGVEEVSDPGFYLGLPLIIGRNKRQAFSFIRNKLHSRVQGWSKNLISYGDREVYIKSAGQALPTYAMGCYLLPTSLVSDLNRLLWDYWWTRRTENQIWVEILARDEAGMVIAGQTLSLEIRGEPCIAEAYAISIGLLLGLSLGAPQVIIECDSTNIVRQLMRETLDLSVYRFHLEEALRLWLITHPCE</sequence>
<dbReference type="Pfam" id="PF13456">
    <property type="entry name" value="RVT_3"/>
    <property type="match status" value="1"/>
</dbReference>
<evidence type="ECO:0000313" key="3">
    <source>
        <dbReference type="EMBL" id="KAE8706023.1"/>
    </source>
</evidence>
<dbReference type="Proteomes" id="UP000436088">
    <property type="component" value="Unassembled WGS sequence"/>
</dbReference>
<evidence type="ECO:0000313" key="4">
    <source>
        <dbReference type="Proteomes" id="UP000436088"/>
    </source>
</evidence>
<dbReference type="AlphaFoldDB" id="A0A6A3AQD8"/>
<dbReference type="PANTHER" id="PTHR33116">
    <property type="entry name" value="REVERSE TRANSCRIPTASE ZINC-BINDING DOMAIN-CONTAINING PROTEIN-RELATED-RELATED"/>
    <property type="match status" value="1"/>
</dbReference>
<dbReference type="GO" id="GO:0004523">
    <property type="term" value="F:RNA-DNA hybrid ribonuclease activity"/>
    <property type="evidence" value="ECO:0007669"/>
    <property type="project" value="InterPro"/>
</dbReference>
<name>A0A6A3AQD8_HIBSY</name>
<gene>
    <name evidence="3" type="ORF">F3Y22_tig00110410pilonHSYRG00109</name>
</gene>
<reference evidence="3" key="1">
    <citation type="submission" date="2019-09" db="EMBL/GenBank/DDBJ databases">
        <title>Draft genome information of white flower Hibiscus syriacus.</title>
        <authorList>
            <person name="Kim Y.-M."/>
        </authorList>
    </citation>
    <scope>NUCLEOTIDE SEQUENCE [LARGE SCALE GENOMIC DNA]</scope>
    <source>
        <strain evidence="3">YM2019G1</strain>
    </source>
</reference>
<feature type="signal peptide" evidence="1">
    <location>
        <begin position="1"/>
        <end position="18"/>
    </location>
</feature>
<dbReference type="EMBL" id="VEPZ02000975">
    <property type="protein sequence ID" value="KAE8706023.1"/>
    <property type="molecule type" value="Genomic_DNA"/>
</dbReference>
<feature type="domain" description="RNase H type-1" evidence="2">
    <location>
        <begin position="406"/>
        <end position="469"/>
    </location>
</feature>
<dbReference type="PANTHER" id="PTHR33116:SF86">
    <property type="entry name" value="REVERSE TRANSCRIPTASE DOMAIN-CONTAINING PROTEIN"/>
    <property type="match status" value="1"/>
</dbReference>
<dbReference type="GO" id="GO:0003676">
    <property type="term" value="F:nucleic acid binding"/>
    <property type="evidence" value="ECO:0007669"/>
    <property type="project" value="InterPro"/>
</dbReference>
<keyword evidence="1" id="KW-0732">Signal</keyword>
<accession>A0A6A3AQD8</accession>
<feature type="chain" id="PRO_5025366304" description="RNase H type-1 domain-containing protein" evidence="1">
    <location>
        <begin position="19"/>
        <end position="493"/>
    </location>
</feature>
<evidence type="ECO:0000259" key="2">
    <source>
        <dbReference type="Pfam" id="PF13456"/>
    </source>
</evidence>
<comment type="caution">
    <text evidence="3">The sequence shown here is derived from an EMBL/GenBank/DDBJ whole genome shotgun (WGS) entry which is preliminary data.</text>
</comment>
<organism evidence="3 4">
    <name type="scientific">Hibiscus syriacus</name>
    <name type="common">Rose of Sharon</name>
    <dbReference type="NCBI Taxonomy" id="106335"/>
    <lineage>
        <taxon>Eukaryota</taxon>
        <taxon>Viridiplantae</taxon>
        <taxon>Streptophyta</taxon>
        <taxon>Embryophyta</taxon>
        <taxon>Tracheophyta</taxon>
        <taxon>Spermatophyta</taxon>
        <taxon>Magnoliopsida</taxon>
        <taxon>eudicotyledons</taxon>
        <taxon>Gunneridae</taxon>
        <taxon>Pentapetalae</taxon>
        <taxon>rosids</taxon>
        <taxon>malvids</taxon>
        <taxon>Malvales</taxon>
        <taxon>Malvaceae</taxon>
        <taxon>Malvoideae</taxon>
        <taxon>Hibiscus</taxon>
    </lineage>
</organism>
<evidence type="ECO:0000256" key="1">
    <source>
        <dbReference type="SAM" id="SignalP"/>
    </source>
</evidence>
<keyword evidence="4" id="KW-1185">Reference proteome</keyword>